<proteinExistence type="predicted"/>
<gene>
    <name evidence="1" type="ORF">S01H4_10861</name>
</gene>
<feature type="non-terminal residue" evidence="1">
    <location>
        <position position="297"/>
    </location>
</feature>
<organism evidence="1">
    <name type="scientific">marine sediment metagenome</name>
    <dbReference type="NCBI Taxonomy" id="412755"/>
    <lineage>
        <taxon>unclassified sequences</taxon>
        <taxon>metagenomes</taxon>
        <taxon>ecological metagenomes</taxon>
    </lineage>
</organism>
<protein>
    <submittedName>
        <fullName evidence="1">Uncharacterized protein</fullName>
    </submittedName>
</protein>
<reference evidence="1" key="1">
    <citation type="journal article" date="2014" name="Front. Microbiol.">
        <title>High frequency of phylogenetically diverse reductive dehalogenase-homologous genes in deep subseafloor sedimentary metagenomes.</title>
        <authorList>
            <person name="Kawai M."/>
            <person name="Futagami T."/>
            <person name="Toyoda A."/>
            <person name="Takaki Y."/>
            <person name="Nishi S."/>
            <person name="Hori S."/>
            <person name="Arai W."/>
            <person name="Tsubouchi T."/>
            <person name="Morono Y."/>
            <person name="Uchiyama I."/>
            <person name="Ito T."/>
            <person name="Fujiyama A."/>
            <person name="Inagaki F."/>
            <person name="Takami H."/>
        </authorList>
    </citation>
    <scope>NUCLEOTIDE SEQUENCE</scope>
    <source>
        <strain evidence="1">Expedition CK06-06</strain>
    </source>
</reference>
<evidence type="ECO:0000313" key="1">
    <source>
        <dbReference type="EMBL" id="GAG68537.1"/>
    </source>
</evidence>
<comment type="caution">
    <text evidence="1">The sequence shown here is derived from an EMBL/GenBank/DDBJ whole genome shotgun (WGS) entry which is preliminary data.</text>
</comment>
<dbReference type="EMBL" id="BART01004250">
    <property type="protein sequence ID" value="GAG68537.1"/>
    <property type="molecule type" value="Genomic_DNA"/>
</dbReference>
<accession>X1AFH8</accession>
<sequence length="297" mass="33251">GPGACPLSGEETFPVKFAHETKNRSDGQLVGKRICPHCRSEDTLMFIGTRAATVASVAIDELFGSTLNNDPKLLAFTDSVQDASHRAGFFSARTYRFTLRTALQRVIDEAGDAGLPLSNAGRQLLNYWSQEGPGRPGSLRQTIATIIPPDIREYQPYLNYRNSLGSDEPPPVFRDDIVKRLNWEVVSEFGLMQTHGRTMESQCSATLGWDPMCVRQLAESLKERLPGVSPILADIDARQFEVWIYGVLQRQRLRGGIYHPYLDSYAASNYWGKYPFGRLVQGREIFPSAGKYSPRLM</sequence>
<dbReference type="AlphaFoldDB" id="X1AFH8"/>
<feature type="non-terminal residue" evidence="1">
    <location>
        <position position="1"/>
    </location>
</feature>
<name>X1AFH8_9ZZZZ</name>